<dbReference type="Pfam" id="PF01694">
    <property type="entry name" value="Rhomboid"/>
    <property type="match status" value="1"/>
</dbReference>
<protein>
    <submittedName>
        <fullName evidence="7">Membrane associated rhomboid family serine protease</fullName>
    </submittedName>
</protein>
<evidence type="ECO:0000256" key="2">
    <source>
        <dbReference type="ARBA" id="ARBA00022692"/>
    </source>
</evidence>
<dbReference type="Proteomes" id="UP000294914">
    <property type="component" value="Unassembled WGS sequence"/>
</dbReference>
<keyword evidence="7" id="KW-0378">Hydrolase</keyword>
<dbReference type="EMBL" id="SOQX01000007">
    <property type="protein sequence ID" value="TDX99608.1"/>
    <property type="molecule type" value="Genomic_DNA"/>
</dbReference>
<evidence type="ECO:0000313" key="8">
    <source>
        <dbReference type="Proteomes" id="UP000294914"/>
    </source>
</evidence>
<comment type="caution">
    <text evidence="7">The sequence shown here is derived from an EMBL/GenBank/DDBJ whole genome shotgun (WGS) entry which is preliminary data.</text>
</comment>
<evidence type="ECO:0000256" key="3">
    <source>
        <dbReference type="ARBA" id="ARBA00022989"/>
    </source>
</evidence>
<dbReference type="InterPro" id="IPR050925">
    <property type="entry name" value="Rhomboid_protease_S54"/>
</dbReference>
<dbReference type="InterPro" id="IPR022764">
    <property type="entry name" value="Peptidase_S54_rhomboid_dom"/>
</dbReference>
<feature type="domain" description="Peptidase S54 rhomboid" evidence="6">
    <location>
        <begin position="140"/>
        <end position="288"/>
    </location>
</feature>
<evidence type="ECO:0000256" key="4">
    <source>
        <dbReference type="ARBA" id="ARBA00023136"/>
    </source>
</evidence>
<dbReference type="PANTHER" id="PTHR43731">
    <property type="entry name" value="RHOMBOID PROTEASE"/>
    <property type="match status" value="1"/>
</dbReference>
<dbReference type="GO" id="GO:0016020">
    <property type="term" value="C:membrane"/>
    <property type="evidence" value="ECO:0007669"/>
    <property type="project" value="UniProtKB-SubCell"/>
</dbReference>
<comment type="subcellular location">
    <subcellularLocation>
        <location evidence="1">Membrane</location>
        <topology evidence="1">Multi-pass membrane protein</topology>
    </subcellularLocation>
</comment>
<evidence type="ECO:0000313" key="7">
    <source>
        <dbReference type="EMBL" id="TDX99608.1"/>
    </source>
</evidence>
<dbReference type="AlphaFoldDB" id="A0A4R8IQ77"/>
<keyword evidence="3 5" id="KW-1133">Transmembrane helix</keyword>
<feature type="transmembrane region" description="Helical" evidence="5">
    <location>
        <begin position="267"/>
        <end position="287"/>
    </location>
</feature>
<dbReference type="PANTHER" id="PTHR43731:SF26">
    <property type="entry name" value="RHOMBOID-LIKE PROTEIN 10, CHLOROPLASTIC"/>
    <property type="match status" value="1"/>
</dbReference>
<keyword evidence="2 5" id="KW-0812">Transmembrane</keyword>
<gene>
    <name evidence="7" type="ORF">EDC23_2393</name>
</gene>
<dbReference type="RefSeq" id="WP_134084815.1">
    <property type="nucleotide sequence ID" value="NZ_SOQX01000007.1"/>
</dbReference>
<accession>A0A4R8IQ77</accession>
<dbReference type="OrthoDB" id="9814037at2"/>
<keyword evidence="4 5" id="KW-0472">Membrane</keyword>
<proteinExistence type="predicted"/>
<evidence type="ECO:0000256" key="5">
    <source>
        <dbReference type="SAM" id="Phobius"/>
    </source>
</evidence>
<reference evidence="7 8" key="1">
    <citation type="submission" date="2019-03" db="EMBL/GenBank/DDBJ databases">
        <title>Genomic Encyclopedia of Type Strains, Phase IV (KMG-IV): sequencing the most valuable type-strain genomes for metagenomic binning, comparative biology and taxonomic classification.</title>
        <authorList>
            <person name="Goeker M."/>
        </authorList>
    </citation>
    <scope>NUCLEOTIDE SEQUENCE [LARGE SCALE GENOMIC DNA]</scope>
    <source>
        <strain evidence="7 8">DSM 16326</strain>
    </source>
</reference>
<feature type="transmembrane region" description="Helical" evidence="5">
    <location>
        <begin position="153"/>
        <end position="170"/>
    </location>
</feature>
<organism evidence="7 8">
    <name type="scientific">Thiohalophilus thiocyanatoxydans</name>
    <dbReference type="NCBI Taxonomy" id="381308"/>
    <lineage>
        <taxon>Bacteria</taxon>
        <taxon>Pseudomonadati</taxon>
        <taxon>Pseudomonadota</taxon>
        <taxon>Gammaproteobacteria</taxon>
        <taxon>Thiohalomonadales</taxon>
        <taxon>Thiohalophilaceae</taxon>
        <taxon>Thiohalophilus</taxon>
    </lineage>
</organism>
<dbReference type="GO" id="GO:0006508">
    <property type="term" value="P:proteolysis"/>
    <property type="evidence" value="ECO:0007669"/>
    <property type="project" value="UniProtKB-KW"/>
</dbReference>
<dbReference type="Gene3D" id="1.25.40.10">
    <property type="entry name" value="Tetratricopeptide repeat domain"/>
    <property type="match status" value="1"/>
</dbReference>
<dbReference type="Gene3D" id="1.20.1540.10">
    <property type="entry name" value="Rhomboid-like"/>
    <property type="match status" value="1"/>
</dbReference>
<dbReference type="SUPFAM" id="SSF48452">
    <property type="entry name" value="TPR-like"/>
    <property type="match status" value="1"/>
</dbReference>
<name>A0A4R8IQ77_9GAMM</name>
<dbReference type="InterPro" id="IPR035952">
    <property type="entry name" value="Rhomboid-like_sf"/>
</dbReference>
<keyword evidence="8" id="KW-1185">Reference proteome</keyword>
<evidence type="ECO:0000256" key="1">
    <source>
        <dbReference type="ARBA" id="ARBA00004141"/>
    </source>
</evidence>
<feature type="transmembrane region" description="Helical" evidence="5">
    <location>
        <begin position="177"/>
        <end position="196"/>
    </location>
</feature>
<sequence>MFIPLDRKPEWRNPPVITLLLLVINVLCFTLWQGEDQRLEEQAYDYYLDSRLPAIELPLYRKFLSEQGFEAQLEQQEDDDILLSRLLTDGKFQQLMKGGQLINPQHPDYATWQEQRRIFEDYLQRIVTYQYSFKTAEPSLTTLITHMFLHADWGHLIGNMIFLFLVGFSVEMTLGRTLYLSAYLIAGASSGLFYLWLDPDSLMWGIGASGAISGLMGMYTVLFGRRKIRFFYTLLFYFDFVRAPAIILLPIWLGYEVITQIYSPSNINNFAHIGGLLSGALIGYIALRYGKADLDYLDREENKQAYLKGYQQGLEHVAHMEFDKARRIFLELREKHPEKIEITEQLFNIAKLSSDEAIHEYARELLDPDNSRTMPVRQLRDIFIAYVEQVQPNVRLGPDQLISIALRLSSGNYLQDAEKIILYLTTRKSDFARNPEGLLALASQYNRNNNHKKAEKYFNILLQCYPDSREAEHARQVLG</sequence>
<keyword evidence="7" id="KW-0645">Protease</keyword>
<evidence type="ECO:0000259" key="6">
    <source>
        <dbReference type="Pfam" id="PF01694"/>
    </source>
</evidence>
<feature type="transmembrane region" description="Helical" evidence="5">
    <location>
        <begin position="202"/>
        <end position="222"/>
    </location>
</feature>
<dbReference type="SUPFAM" id="SSF144091">
    <property type="entry name" value="Rhomboid-like"/>
    <property type="match status" value="1"/>
</dbReference>
<dbReference type="GO" id="GO:0004252">
    <property type="term" value="F:serine-type endopeptidase activity"/>
    <property type="evidence" value="ECO:0007669"/>
    <property type="project" value="InterPro"/>
</dbReference>
<dbReference type="InterPro" id="IPR011990">
    <property type="entry name" value="TPR-like_helical_dom_sf"/>
</dbReference>
<feature type="transmembrane region" description="Helical" evidence="5">
    <location>
        <begin position="234"/>
        <end position="255"/>
    </location>
</feature>